<evidence type="ECO:0000259" key="13">
    <source>
        <dbReference type="PROSITE" id="PS50114"/>
    </source>
</evidence>
<evidence type="ECO:0000313" key="14">
    <source>
        <dbReference type="EMBL" id="KZS08757.1"/>
    </source>
</evidence>
<dbReference type="PANTHER" id="PTHR10071">
    <property type="entry name" value="TRANSCRIPTION FACTOR GATA FAMILY MEMBER"/>
    <property type="match status" value="1"/>
</dbReference>
<dbReference type="SUPFAM" id="SSF57716">
    <property type="entry name" value="Glucocorticoid receptor-like (DNA-binding domain)"/>
    <property type="match status" value="2"/>
</dbReference>
<reference evidence="14 15" key="1">
    <citation type="submission" date="2016-03" db="EMBL/GenBank/DDBJ databases">
        <title>EvidentialGene: Evidence-directed Construction of Genes on Genomes.</title>
        <authorList>
            <person name="Gilbert D.G."/>
            <person name="Choi J.-H."/>
            <person name="Mockaitis K."/>
            <person name="Colbourne J."/>
            <person name="Pfrender M."/>
        </authorList>
    </citation>
    <scope>NUCLEOTIDE SEQUENCE [LARGE SCALE GENOMIC DNA]</scope>
    <source>
        <strain evidence="14 15">Xinb3</strain>
        <tissue evidence="14">Complete organism</tissue>
    </source>
</reference>
<dbReference type="AlphaFoldDB" id="A0A164RLM0"/>
<feature type="compositionally biased region" description="Low complexity" evidence="12">
    <location>
        <begin position="307"/>
        <end position="322"/>
    </location>
</feature>
<dbReference type="GO" id="GO:0000122">
    <property type="term" value="P:negative regulation of transcription by RNA polymerase II"/>
    <property type="evidence" value="ECO:0007669"/>
    <property type="project" value="TreeGrafter"/>
</dbReference>
<keyword evidence="9" id="KW-0804">Transcription</keyword>
<keyword evidence="6" id="KW-0805">Transcription regulation</keyword>
<dbReference type="InterPro" id="IPR000679">
    <property type="entry name" value="Znf_GATA"/>
</dbReference>
<feature type="compositionally biased region" description="Polar residues" evidence="12">
    <location>
        <begin position="387"/>
        <end position="396"/>
    </location>
</feature>
<dbReference type="GO" id="GO:0045165">
    <property type="term" value="P:cell fate commitment"/>
    <property type="evidence" value="ECO:0007669"/>
    <property type="project" value="TreeGrafter"/>
</dbReference>
<keyword evidence="3" id="KW-0677">Repeat</keyword>
<keyword evidence="8" id="KW-0010">Activator</keyword>
<evidence type="ECO:0000256" key="11">
    <source>
        <dbReference type="PROSITE-ProRule" id="PRU00094"/>
    </source>
</evidence>
<keyword evidence="10" id="KW-0539">Nucleus</keyword>
<accession>A0A164RLM0</accession>
<keyword evidence="4 11" id="KW-0863">Zinc-finger</keyword>
<keyword evidence="7" id="KW-0238">DNA-binding</keyword>
<dbReference type="PANTHER" id="PTHR10071:SF337">
    <property type="entry name" value="GATA-BINDING FACTOR A"/>
    <property type="match status" value="1"/>
</dbReference>
<dbReference type="GO" id="GO:0005634">
    <property type="term" value="C:nucleus"/>
    <property type="evidence" value="ECO:0007669"/>
    <property type="project" value="UniProtKB-SubCell"/>
</dbReference>
<dbReference type="CDD" id="cd00202">
    <property type="entry name" value="ZnF_GATA"/>
    <property type="match status" value="2"/>
</dbReference>
<gene>
    <name evidence="14" type="ORF">APZ42_027435</name>
</gene>
<evidence type="ECO:0000256" key="1">
    <source>
        <dbReference type="ARBA" id="ARBA00004123"/>
    </source>
</evidence>
<dbReference type="GO" id="GO:0000981">
    <property type="term" value="F:DNA-binding transcription factor activity, RNA polymerase II-specific"/>
    <property type="evidence" value="ECO:0007669"/>
    <property type="project" value="TreeGrafter"/>
</dbReference>
<proteinExistence type="predicted"/>
<feature type="compositionally biased region" description="Polar residues" evidence="12">
    <location>
        <begin position="292"/>
        <end position="303"/>
    </location>
</feature>
<evidence type="ECO:0000256" key="9">
    <source>
        <dbReference type="ARBA" id="ARBA00023163"/>
    </source>
</evidence>
<dbReference type="GO" id="GO:0008270">
    <property type="term" value="F:zinc ion binding"/>
    <property type="evidence" value="ECO:0007669"/>
    <property type="project" value="UniProtKB-KW"/>
</dbReference>
<dbReference type="FunFam" id="3.30.50.10:FF:000032">
    <property type="entry name" value="Transcription factor GATA-3"/>
    <property type="match status" value="1"/>
</dbReference>
<dbReference type="OrthoDB" id="2162994at2759"/>
<comment type="caution">
    <text evidence="14">The sequence shown here is derived from an EMBL/GenBank/DDBJ whole genome shotgun (WGS) entry which is preliminary data.</text>
</comment>
<evidence type="ECO:0000256" key="7">
    <source>
        <dbReference type="ARBA" id="ARBA00023125"/>
    </source>
</evidence>
<feature type="compositionally biased region" description="Basic residues" evidence="12">
    <location>
        <begin position="155"/>
        <end position="166"/>
    </location>
</feature>
<feature type="domain" description="GATA-type" evidence="13">
    <location>
        <begin position="72"/>
        <end position="125"/>
    </location>
</feature>
<keyword evidence="2" id="KW-0479">Metal-binding</keyword>
<evidence type="ECO:0000256" key="4">
    <source>
        <dbReference type="ARBA" id="ARBA00022771"/>
    </source>
</evidence>
<organism evidence="14 15">
    <name type="scientific">Daphnia magna</name>
    <dbReference type="NCBI Taxonomy" id="35525"/>
    <lineage>
        <taxon>Eukaryota</taxon>
        <taxon>Metazoa</taxon>
        <taxon>Ecdysozoa</taxon>
        <taxon>Arthropoda</taxon>
        <taxon>Crustacea</taxon>
        <taxon>Branchiopoda</taxon>
        <taxon>Diplostraca</taxon>
        <taxon>Cladocera</taxon>
        <taxon>Anomopoda</taxon>
        <taxon>Daphniidae</taxon>
        <taxon>Daphnia</taxon>
    </lineage>
</organism>
<evidence type="ECO:0000256" key="3">
    <source>
        <dbReference type="ARBA" id="ARBA00022737"/>
    </source>
</evidence>
<evidence type="ECO:0000256" key="12">
    <source>
        <dbReference type="SAM" id="MobiDB-lite"/>
    </source>
</evidence>
<evidence type="ECO:0000256" key="2">
    <source>
        <dbReference type="ARBA" id="ARBA00022723"/>
    </source>
</evidence>
<feature type="region of interest" description="Disordered" evidence="12">
    <location>
        <begin position="374"/>
        <end position="396"/>
    </location>
</feature>
<feature type="region of interest" description="Disordered" evidence="12">
    <location>
        <begin position="239"/>
        <end position="274"/>
    </location>
</feature>
<comment type="subcellular location">
    <subcellularLocation>
        <location evidence="1">Nucleus</location>
    </subcellularLocation>
</comment>
<feature type="compositionally biased region" description="Low complexity" evidence="12">
    <location>
        <begin position="167"/>
        <end position="191"/>
    </location>
</feature>
<evidence type="ECO:0000256" key="8">
    <source>
        <dbReference type="ARBA" id="ARBA00023159"/>
    </source>
</evidence>
<dbReference type="PROSITE" id="PS50114">
    <property type="entry name" value="GATA_ZN_FINGER_2"/>
    <property type="match status" value="2"/>
</dbReference>
<dbReference type="GO" id="GO:0000978">
    <property type="term" value="F:RNA polymerase II cis-regulatory region sequence-specific DNA binding"/>
    <property type="evidence" value="ECO:0007669"/>
    <property type="project" value="TreeGrafter"/>
</dbReference>
<keyword evidence="15" id="KW-1185">Reference proteome</keyword>
<dbReference type="InterPro" id="IPR039355">
    <property type="entry name" value="Transcription_factor_GATA"/>
</dbReference>
<feature type="compositionally biased region" description="Polar residues" evidence="12">
    <location>
        <begin position="248"/>
        <end position="261"/>
    </location>
</feature>
<evidence type="ECO:0000256" key="6">
    <source>
        <dbReference type="ARBA" id="ARBA00023015"/>
    </source>
</evidence>
<dbReference type="Proteomes" id="UP000076858">
    <property type="component" value="Unassembled WGS sequence"/>
</dbReference>
<dbReference type="FunFam" id="3.30.50.10:FF:000001">
    <property type="entry name" value="GATA transcription factor (GATAd)"/>
    <property type="match status" value="1"/>
</dbReference>
<dbReference type="PROSITE" id="PS00344">
    <property type="entry name" value="GATA_ZN_FINGER_1"/>
    <property type="match status" value="2"/>
</dbReference>
<evidence type="ECO:0000313" key="15">
    <source>
        <dbReference type="Proteomes" id="UP000076858"/>
    </source>
</evidence>
<sequence>MMLNSYCTMTNNEDYEQVDGRECVNCGSISTPLWRRDGTGHYLCNACGLYHKMNNGTQRPLIKQTRRLSTTRRLGLRCANCATTTTSLWRRNNQGETVCNACGLYFKLHGVNRPLAMKKDNIQTRKRKRKGDATPVSKVAMGAVPTSSGSSAGHSGHHLNQHHHMNHNQAQQQQQQSLPSLSNHLNPGSPNAYGAPISMMMGNGNGKLVYQHHHHHHQDPVNSMSPIHHSDLIKTENSVLNDGDCLSPENTSPYVSGNASPVESHHHHHHQQQLHQPCYDLPPMAAMNMTVQQHQQPGCSSSGAGHYSSNNSPVSSSYPGSVSPNNNMISSQTGGHVAAGASGGLNNNDFGAFSAYYSTANSQQQQQHYYGNVIQQQQQHSPEDCSGDQQQSLMSS</sequence>
<dbReference type="EMBL" id="LRGB01002190">
    <property type="protein sequence ID" value="KZS08757.1"/>
    <property type="molecule type" value="Genomic_DNA"/>
</dbReference>
<evidence type="ECO:0000256" key="10">
    <source>
        <dbReference type="ARBA" id="ARBA00023242"/>
    </source>
</evidence>
<dbReference type="Pfam" id="PF00320">
    <property type="entry name" value="GATA"/>
    <property type="match status" value="2"/>
</dbReference>
<keyword evidence="5" id="KW-0862">Zinc</keyword>
<feature type="region of interest" description="Disordered" evidence="12">
    <location>
        <begin position="117"/>
        <end position="199"/>
    </location>
</feature>
<dbReference type="InterPro" id="IPR013088">
    <property type="entry name" value="Znf_NHR/GATA"/>
</dbReference>
<dbReference type="Gene3D" id="3.30.50.10">
    <property type="entry name" value="Erythroid Transcription Factor GATA-1, subunit A"/>
    <property type="match status" value="2"/>
</dbReference>
<evidence type="ECO:0000256" key="5">
    <source>
        <dbReference type="ARBA" id="ARBA00022833"/>
    </source>
</evidence>
<feature type="region of interest" description="Disordered" evidence="12">
    <location>
        <begin position="292"/>
        <end position="322"/>
    </location>
</feature>
<dbReference type="SMART" id="SM00401">
    <property type="entry name" value="ZnF_GATA"/>
    <property type="match status" value="2"/>
</dbReference>
<dbReference type="STRING" id="35525.A0A164RLM0"/>
<dbReference type="PRINTS" id="PR00619">
    <property type="entry name" value="GATAZNFINGER"/>
</dbReference>
<dbReference type="GO" id="GO:0045944">
    <property type="term" value="P:positive regulation of transcription by RNA polymerase II"/>
    <property type="evidence" value="ECO:0007669"/>
    <property type="project" value="TreeGrafter"/>
</dbReference>
<name>A0A164RLM0_9CRUS</name>
<protein>
    <submittedName>
        <fullName evidence="14">Transcription factor BCFI-like protein</fullName>
    </submittedName>
</protein>
<feature type="domain" description="GATA-type" evidence="13">
    <location>
        <begin position="17"/>
        <end position="72"/>
    </location>
</feature>